<dbReference type="EMBL" id="FMSH01000248">
    <property type="protein sequence ID" value="SCU76588.1"/>
    <property type="molecule type" value="Genomic_DNA"/>
</dbReference>
<dbReference type="AlphaFoldDB" id="A0A1K0JBT3"/>
<name>A0A1K0JBT3_CUPNE</name>
<dbReference type="InterPro" id="IPR021104">
    <property type="entry name" value="KfrA_DNA-bd_N"/>
</dbReference>
<evidence type="ECO:0000313" key="3">
    <source>
        <dbReference type="EMBL" id="SCU76588.1"/>
    </source>
</evidence>
<evidence type="ECO:0000256" key="1">
    <source>
        <dbReference type="SAM" id="Coils"/>
    </source>
</evidence>
<dbReference type="RefSeq" id="WP_340526162.1">
    <property type="nucleotide sequence ID" value="NZ_FMSH01000248.1"/>
</dbReference>
<keyword evidence="1" id="KW-0175">Coiled coil</keyword>
<accession>A0A1K0JBT3</accession>
<proteinExistence type="predicted"/>
<feature type="coiled-coil region" evidence="1">
    <location>
        <begin position="65"/>
        <end position="231"/>
    </location>
</feature>
<organism evidence="3">
    <name type="scientific">Cupriavidus necator</name>
    <name type="common">Alcaligenes eutrophus</name>
    <name type="synonym">Ralstonia eutropha</name>
    <dbReference type="NCBI Taxonomy" id="106590"/>
    <lineage>
        <taxon>Bacteria</taxon>
        <taxon>Pseudomonadati</taxon>
        <taxon>Pseudomonadota</taxon>
        <taxon>Betaproteobacteria</taxon>
        <taxon>Burkholderiales</taxon>
        <taxon>Burkholderiaceae</taxon>
        <taxon>Cupriavidus</taxon>
    </lineage>
</organism>
<dbReference type="Pfam" id="PF11740">
    <property type="entry name" value="KfrA_N"/>
    <property type="match status" value="1"/>
</dbReference>
<sequence length="340" mass="38136">MARTGLYKSEVKKARDALIAQGKHPSVDAVRIALGNTGSKTTIHKYLRELDTEDGGASGRRASISEALQDLVERLAAQLQEEASAQIDAARAEQAAQEHRHAENLAAAHRDAEHLRGQAQRVETALQQERDAHGRACETLQQEAIARHRAEQQVADLKERLAENEAHRRSLEEKHQHAREALDHYRQAVKDQRDQDQRRHEQQLQQLQAELRQAQQTLVVKQEEVTRLNQEGARLVAELSHTRQALQQAQEFGRRQAQKLEALQSIEQRHDMLAAQLTDKDAHAQALQEQLTAALAQTGSLSTQVRELELALAQAQAKNEAQQGVVAELRTYLLASERPA</sequence>
<protein>
    <recommendedName>
        <fullName evidence="2">KfrA N-terminal DNA-binding domain-containing protein</fullName>
    </recommendedName>
</protein>
<gene>
    <name evidence="3" type="ORF">CNECB9_3210017</name>
</gene>
<evidence type="ECO:0000259" key="2">
    <source>
        <dbReference type="Pfam" id="PF11740"/>
    </source>
</evidence>
<feature type="domain" description="KfrA N-terminal DNA-binding" evidence="2">
    <location>
        <begin position="8"/>
        <end position="116"/>
    </location>
</feature>
<reference evidence="3" key="1">
    <citation type="submission" date="2016-09" db="EMBL/GenBank/DDBJ databases">
        <authorList>
            <person name="Capua I."/>
            <person name="De Benedictis P."/>
            <person name="Joannis T."/>
            <person name="Lombin L.H."/>
            <person name="Cattoli G."/>
        </authorList>
    </citation>
    <scope>NUCLEOTIDE SEQUENCE</scope>
    <source>
        <strain evidence="3">B9</strain>
    </source>
</reference>